<evidence type="ECO:0000313" key="8">
    <source>
        <dbReference type="EMBL" id="AAW77607.1"/>
    </source>
</evidence>
<accession>Q5GUL6</accession>
<keyword evidence="2" id="KW-0540">Nuclease</keyword>
<keyword evidence="5" id="KW-0269">Exonuclease</keyword>
<reference evidence="8 9" key="1">
    <citation type="journal article" date="2005" name="Nucleic Acids Res.">
        <title>The genome sequence of Xanthomonas oryzae pathovar oryzae KACC10331, the bacterial blight pathogen of rice.</title>
        <authorList>
            <person name="Lee B.M."/>
            <person name="Park Y.J."/>
            <person name="Park D.S."/>
            <person name="Kang H.W."/>
            <person name="Kim J.G."/>
            <person name="Song E.S."/>
            <person name="Park I.C."/>
            <person name="Yoon U.H."/>
            <person name="Hahn J.H."/>
            <person name="Koo B.S."/>
            <person name="Lee G.B."/>
            <person name="Kim H."/>
            <person name="Park H.S."/>
            <person name="Yoon K.O."/>
            <person name="Kim J.H."/>
            <person name="Jung C.H."/>
            <person name="Koh N.H."/>
            <person name="Seo J.S."/>
            <person name="Go S.J."/>
        </authorList>
    </citation>
    <scope>NUCLEOTIDE SEQUENCE [LARGE SCALE GENOMIC DNA]</scope>
    <source>
        <strain evidence="9">KACC10331 / KXO85</strain>
    </source>
</reference>
<evidence type="ECO:0000256" key="4">
    <source>
        <dbReference type="ARBA" id="ARBA00022801"/>
    </source>
</evidence>
<dbReference type="Pfam" id="PF01026">
    <property type="entry name" value="TatD_DNase"/>
    <property type="match status" value="1"/>
</dbReference>
<name>Q5GUL6_XANOR</name>
<keyword evidence="9" id="KW-1185">Reference proteome</keyword>
<dbReference type="CDD" id="cd01310">
    <property type="entry name" value="TatD_DNAse"/>
    <property type="match status" value="1"/>
</dbReference>
<keyword evidence="6" id="KW-0460">Magnesium</keyword>
<dbReference type="Proteomes" id="UP000006735">
    <property type="component" value="Chromosome"/>
</dbReference>
<evidence type="ECO:0000313" key="9">
    <source>
        <dbReference type="Proteomes" id="UP000006735"/>
    </source>
</evidence>
<dbReference type="AlphaFoldDB" id="Q5GUL6"/>
<keyword evidence="1" id="KW-0963">Cytoplasm</keyword>
<dbReference type="HOGENOM" id="CLU_031506_1_2_6"/>
<dbReference type="EMBL" id="AE013598">
    <property type="protein sequence ID" value="AAW77607.1"/>
    <property type="molecule type" value="Genomic_DNA"/>
</dbReference>
<dbReference type="PANTHER" id="PTHR10060">
    <property type="entry name" value="TATD FAMILY DEOXYRIBONUCLEASE"/>
    <property type="match status" value="1"/>
</dbReference>
<dbReference type="SUPFAM" id="SSF51556">
    <property type="entry name" value="Metallo-dependent hydrolases"/>
    <property type="match status" value="1"/>
</dbReference>
<dbReference type="InterPro" id="IPR018228">
    <property type="entry name" value="DNase_TatD-rel_CS"/>
</dbReference>
<dbReference type="InterPro" id="IPR050891">
    <property type="entry name" value="TatD-type_Hydrolase"/>
</dbReference>
<dbReference type="InterPro" id="IPR032466">
    <property type="entry name" value="Metal_Hydrolase"/>
</dbReference>
<evidence type="ECO:0000256" key="2">
    <source>
        <dbReference type="ARBA" id="ARBA00022722"/>
    </source>
</evidence>
<dbReference type="PROSITE" id="PS01091">
    <property type="entry name" value="TATD_3"/>
    <property type="match status" value="1"/>
</dbReference>
<sequence length="336" mass="37078">MVAPLTTERGGTACAALARVPWSACAAERGWGEGTARATRATRPKQACKPPRSLHLPGSLPHDTRNMQLIDIGANLTHDSFDRDRDAVLQRARDAGVGQLVITGASREHSPLALQLAQQHPGFLYATAGVHPHHAVECTAECEAEMRTLQAHSQVVAVGECGLDYFRDFAPRPAQHKAFERQLQLAADNGKPLFLHQRDAHEDFLAIMRSFEGRLGAAVVHCFTGTREELFAYLDRDYYIGITGWLCDERRGAHLRELVRNIPANRLMIETDAPYLLPRTLKPMPKDRRNEPMFLSHIVEELARDRGEDVAVTAANSTAAARAFFRLPEPAGAKGS</sequence>
<feature type="region of interest" description="Disordered" evidence="7">
    <location>
        <begin position="33"/>
        <end position="61"/>
    </location>
</feature>
<evidence type="ECO:0000256" key="6">
    <source>
        <dbReference type="ARBA" id="ARBA00022842"/>
    </source>
</evidence>
<keyword evidence="3" id="KW-0479">Metal-binding</keyword>
<dbReference type="InterPro" id="IPR001130">
    <property type="entry name" value="TatD-like"/>
</dbReference>
<evidence type="ECO:0000256" key="7">
    <source>
        <dbReference type="SAM" id="MobiDB-lite"/>
    </source>
</evidence>
<evidence type="ECO:0000256" key="3">
    <source>
        <dbReference type="ARBA" id="ARBA00022723"/>
    </source>
</evidence>
<dbReference type="GO" id="GO:0004527">
    <property type="term" value="F:exonuclease activity"/>
    <property type="evidence" value="ECO:0007669"/>
    <property type="project" value="UniProtKB-KW"/>
</dbReference>
<dbReference type="PANTHER" id="PTHR10060:SF15">
    <property type="entry name" value="DEOXYRIBONUCLEASE TATDN1"/>
    <property type="match status" value="1"/>
</dbReference>
<protein>
    <submittedName>
        <fullName evidence="8">Type V secretory pathway protein</fullName>
    </submittedName>
</protein>
<gene>
    <name evidence="8" type="primary">mttC</name>
    <name evidence="8" type="ordered locus">XOO4353</name>
</gene>
<organism evidence="8 9">
    <name type="scientific">Xanthomonas oryzae pv. oryzae (strain KACC10331 / KXO85)</name>
    <dbReference type="NCBI Taxonomy" id="291331"/>
    <lineage>
        <taxon>Bacteria</taxon>
        <taxon>Pseudomonadati</taxon>
        <taxon>Pseudomonadota</taxon>
        <taxon>Gammaproteobacteria</taxon>
        <taxon>Lysobacterales</taxon>
        <taxon>Lysobacteraceae</taxon>
        <taxon>Xanthomonas</taxon>
    </lineage>
</organism>
<dbReference type="KEGG" id="xoo:XOO4353"/>
<dbReference type="STRING" id="291331.XOO4353"/>
<dbReference type="Gene3D" id="3.20.20.140">
    <property type="entry name" value="Metal-dependent hydrolases"/>
    <property type="match status" value="1"/>
</dbReference>
<keyword evidence="4" id="KW-0378">Hydrolase</keyword>
<evidence type="ECO:0000256" key="1">
    <source>
        <dbReference type="ARBA" id="ARBA00022490"/>
    </source>
</evidence>
<proteinExistence type="predicted"/>
<dbReference type="FunFam" id="3.20.20.140:FF:000018">
    <property type="entry name" value="3'-5' ssDNA/RNA exonuclease TatD"/>
    <property type="match status" value="1"/>
</dbReference>
<dbReference type="GO" id="GO:0046872">
    <property type="term" value="F:metal ion binding"/>
    <property type="evidence" value="ECO:0007669"/>
    <property type="project" value="UniProtKB-KW"/>
</dbReference>
<dbReference type="PROSITE" id="PS01090">
    <property type="entry name" value="TATD_2"/>
    <property type="match status" value="1"/>
</dbReference>
<evidence type="ECO:0000256" key="5">
    <source>
        <dbReference type="ARBA" id="ARBA00022839"/>
    </source>
</evidence>